<evidence type="ECO:0000256" key="1">
    <source>
        <dbReference type="SAM" id="Phobius"/>
    </source>
</evidence>
<gene>
    <name evidence="2" type="ORF">SEVIR_6G138801v2</name>
</gene>
<dbReference type="EMBL" id="CM016557">
    <property type="protein sequence ID" value="TKW09992.1"/>
    <property type="molecule type" value="Genomic_DNA"/>
</dbReference>
<dbReference type="Gramene" id="TKW09992">
    <property type="protein sequence ID" value="TKW09992"/>
    <property type="gene ID" value="SEVIR_6G138801v2"/>
</dbReference>
<sequence length="105" mass="11934">MPPGRKERGRHSLSFLNRSDHFSHSLLFVWGPGLVRFLLLSTQFSVFVRDHLRRKDSLLTPGRRSLCFDSINQYFSTLGNRVSGKNLGQRSLDIKVMGLGWATAS</sequence>
<evidence type="ECO:0000313" key="3">
    <source>
        <dbReference type="Proteomes" id="UP000298652"/>
    </source>
</evidence>
<dbReference type="Proteomes" id="UP000298652">
    <property type="component" value="Chromosome 6"/>
</dbReference>
<evidence type="ECO:0000313" key="2">
    <source>
        <dbReference type="EMBL" id="TKW09992.1"/>
    </source>
</evidence>
<keyword evidence="1" id="KW-0472">Membrane</keyword>
<name>A0A4U6U4Z1_SETVI</name>
<keyword evidence="3" id="KW-1185">Reference proteome</keyword>
<reference evidence="2" key="1">
    <citation type="submission" date="2019-03" db="EMBL/GenBank/DDBJ databases">
        <title>WGS assembly of Setaria viridis.</title>
        <authorList>
            <person name="Huang P."/>
            <person name="Jenkins J."/>
            <person name="Grimwood J."/>
            <person name="Barry K."/>
            <person name="Healey A."/>
            <person name="Mamidi S."/>
            <person name="Sreedasyam A."/>
            <person name="Shu S."/>
            <person name="Feldman M."/>
            <person name="Wu J."/>
            <person name="Yu Y."/>
            <person name="Chen C."/>
            <person name="Johnson J."/>
            <person name="Rokhsar D."/>
            <person name="Baxter I."/>
            <person name="Schmutz J."/>
            <person name="Brutnell T."/>
            <person name="Kellogg E."/>
        </authorList>
    </citation>
    <scope>NUCLEOTIDE SEQUENCE [LARGE SCALE GENOMIC DNA]</scope>
</reference>
<proteinExistence type="predicted"/>
<organism evidence="2 3">
    <name type="scientific">Setaria viridis</name>
    <name type="common">Green bristlegrass</name>
    <name type="synonym">Setaria italica subsp. viridis</name>
    <dbReference type="NCBI Taxonomy" id="4556"/>
    <lineage>
        <taxon>Eukaryota</taxon>
        <taxon>Viridiplantae</taxon>
        <taxon>Streptophyta</taxon>
        <taxon>Embryophyta</taxon>
        <taxon>Tracheophyta</taxon>
        <taxon>Spermatophyta</taxon>
        <taxon>Magnoliopsida</taxon>
        <taxon>Liliopsida</taxon>
        <taxon>Poales</taxon>
        <taxon>Poaceae</taxon>
        <taxon>PACMAD clade</taxon>
        <taxon>Panicoideae</taxon>
        <taxon>Panicodae</taxon>
        <taxon>Paniceae</taxon>
        <taxon>Cenchrinae</taxon>
        <taxon>Setaria</taxon>
    </lineage>
</organism>
<protein>
    <submittedName>
        <fullName evidence="2">Uncharacterized protein</fullName>
    </submittedName>
</protein>
<keyword evidence="1" id="KW-1133">Transmembrane helix</keyword>
<accession>A0A4U6U4Z1</accession>
<dbReference type="AlphaFoldDB" id="A0A4U6U4Z1"/>
<feature type="transmembrane region" description="Helical" evidence="1">
    <location>
        <begin position="27"/>
        <end position="48"/>
    </location>
</feature>
<keyword evidence="1" id="KW-0812">Transmembrane</keyword>